<evidence type="ECO:0000313" key="14">
    <source>
        <dbReference type="EMBL" id="MDN4368197.1"/>
    </source>
</evidence>
<feature type="domain" description="PapC N-terminal" evidence="13">
    <location>
        <begin position="47"/>
        <end position="194"/>
    </location>
</feature>
<evidence type="ECO:0000256" key="7">
    <source>
        <dbReference type="ARBA" id="ARBA00022729"/>
    </source>
</evidence>
<dbReference type="EMBL" id="JAQIHS010000008">
    <property type="protein sequence ID" value="MDN4368197.1"/>
    <property type="molecule type" value="Genomic_DNA"/>
</dbReference>
<dbReference type="Pfam" id="PF13954">
    <property type="entry name" value="PapC_N"/>
    <property type="match status" value="1"/>
</dbReference>
<feature type="signal peptide" evidence="11">
    <location>
        <begin position="1"/>
        <end position="39"/>
    </location>
</feature>
<evidence type="ECO:0000256" key="9">
    <source>
        <dbReference type="ARBA" id="ARBA00023237"/>
    </source>
</evidence>
<dbReference type="InterPro" id="IPR043142">
    <property type="entry name" value="PapC-like_C_sf"/>
</dbReference>
<evidence type="ECO:0000256" key="5">
    <source>
        <dbReference type="ARBA" id="ARBA00022558"/>
    </source>
</evidence>
<dbReference type="InterPro" id="IPR000015">
    <property type="entry name" value="Fimb_usher"/>
</dbReference>
<reference evidence="14" key="1">
    <citation type="journal article" date="2023" name="Antimicrob Resist Infect Control">
        <title>Sanitary installations and wastewater plumbing as reservoir for the long-term circulation and transmission of carbapenemase producing Citrobacter freundii clones in a hospital setting.</title>
        <authorList>
            <person name="Hamerlinck H."/>
            <person name="Aerssens A."/>
            <person name="Boelens J."/>
            <person name="Dehaene A."/>
            <person name="McMahon M."/>
            <person name="Messiaen A.S."/>
            <person name="Vandendriessche S."/>
            <person name="Velghe A."/>
            <person name="Leroux-Roels I."/>
            <person name="Verhasselt B."/>
        </authorList>
    </citation>
    <scope>NUCLEOTIDE SEQUENCE</scope>
    <source>
        <strain evidence="14">UZG-GERCF-220920-Env23</strain>
    </source>
</reference>
<organism evidence="14 15">
    <name type="scientific">Citrobacter portucalensis</name>
    <dbReference type="NCBI Taxonomy" id="1639133"/>
    <lineage>
        <taxon>Bacteria</taxon>
        <taxon>Pseudomonadati</taxon>
        <taxon>Pseudomonadota</taxon>
        <taxon>Gammaproteobacteria</taxon>
        <taxon>Enterobacterales</taxon>
        <taxon>Enterobacteriaceae</taxon>
        <taxon>Citrobacter</taxon>
        <taxon>Citrobacter freundii complex</taxon>
    </lineage>
</organism>
<keyword evidence="6 10" id="KW-0812">Transmembrane</keyword>
<dbReference type="PANTHER" id="PTHR30451:SF21">
    <property type="entry name" value="FIMBRIAL USHER DOMAIN-CONTAINING PROTEIN YDET-RELATED"/>
    <property type="match status" value="1"/>
</dbReference>
<evidence type="ECO:0000256" key="6">
    <source>
        <dbReference type="ARBA" id="ARBA00022692"/>
    </source>
</evidence>
<comment type="caution">
    <text evidence="14">The sequence shown here is derived from an EMBL/GenBank/DDBJ whole genome shotgun (WGS) entry which is preliminary data.</text>
</comment>
<dbReference type="GO" id="GO:0009297">
    <property type="term" value="P:pilus assembly"/>
    <property type="evidence" value="ECO:0007669"/>
    <property type="project" value="InterPro"/>
</dbReference>
<evidence type="ECO:0000256" key="4">
    <source>
        <dbReference type="ARBA" id="ARBA00022452"/>
    </source>
</evidence>
<dbReference type="Gene3D" id="2.60.40.2610">
    <property type="entry name" value="Outer membrane usher protein FimD, plug domain"/>
    <property type="match status" value="1"/>
</dbReference>
<keyword evidence="5 10" id="KW-1029">Fimbrium biogenesis</keyword>
<keyword evidence="3 10" id="KW-0813">Transport</keyword>
<dbReference type="PROSITE" id="PS01151">
    <property type="entry name" value="FIMBRIAL_USHER"/>
    <property type="match status" value="1"/>
</dbReference>
<dbReference type="InterPro" id="IPR018030">
    <property type="entry name" value="Fimbrial_membr_usher_CS"/>
</dbReference>
<keyword evidence="8 10" id="KW-0472">Membrane</keyword>
<dbReference type="Gene3D" id="2.60.40.3110">
    <property type="match status" value="1"/>
</dbReference>
<name>A0AAW7LSW7_9ENTR</name>
<dbReference type="Gene3D" id="2.60.40.2070">
    <property type="match status" value="1"/>
</dbReference>
<dbReference type="PANTHER" id="PTHR30451">
    <property type="entry name" value="OUTER MEMBRANE USHER PROTEIN"/>
    <property type="match status" value="1"/>
</dbReference>
<dbReference type="FunFam" id="2.60.40.3110:FF:000001">
    <property type="entry name" value="Putative fimbrial outer membrane usher"/>
    <property type="match status" value="1"/>
</dbReference>
<gene>
    <name evidence="14" type="ORF">PEY55_07865</name>
</gene>
<protein>
    <submittedName>
        <fullName evidence="14">Fimbrial biogenesis outer membrane usher protein</fullName>
    </submittedName>
</protein>
<evidence type="ECO:0000256" key="11">
    <source>
        <dbReference type="SAM" id="SignalP"/>
    </source>
</evidence>
<dbReference type="InterPro" id="IPR042186">
    <property type="entry name" value="FimD_plug_dom"/>
</dbReference>
<dbReference type="Pfam" id="PF13953">
    <property type="entry name" value="PapC_C"/>
    <property type="match status" value="1"/>
</dbReference>
<dbReference type="Pfam" id="PF00577">
    <property type="entry name" value="Usher"/>
    <property type="match status" value="1"/>
</dbReference>
<evidence type="ECO:0000256" key="3">
    <source>
        <dbReference type="ARBA" id="ARBA00022448"/>
    </source>
</evidence>
<proteinExistence type="inferred from homology"/>
<sequence>MADKDIHNMRPINNYHEILSLKLSAIAAALMLCSPFCIADSQVADDEFNIDALRFDSPIDSAEAIRTFLDDNALAPGVYLSSVYFNNHFVEKKNVTYVLNEAHTALIPVLKKSELAAYGVNVSKMPLMKTMSDDATVDDIGRYIEEASWTFSTQQQRLDIRVPQVAVNQEVQGYIDPDNWDDGIPAALLGYYYSGSKTHYSSQGSSTQNYLSLNSGLNLGPWRIRNNGNYQSGDGWENISTYIQRDIKRLRSQLTLGDSSTAGDIFDSLPIRGIRLQTDTAMLPYSQQGFAPVIRGIAKSDAKVTIKQNGYTLYQTYVSAGAFEITDVPQVSSGSDFDITITEADGSERSFVQTSSSLPIMQRQGALQYSVAAGHYQNNDTSEDPNLVEAQLIYGLPYGFTVYSGVLGSDFYRSAALGFGIDLHDFGAFSFDATTARSEVADNVWQGMSYRAQYAKNIDTTNTNLTLASYRYSTRNFYTFTETLNNRTNDIDDDSFYAYRNTNNRRSRLQVNISQSLNELGSFYISGYQQDYWGLAGYERTVSVGYNQNWERIRFMLNYSLTQTPTSHRDEQVSFTVSIPLDKWLPSAWANYTYTDNRHRSQQHLIGISGTALQDDNLNYNLQQSWGNNGMGENGSMNATWQGSFGSVSGGYNYDNNSRQVNYKLQGGIIGHAGGITLAQSQPETVTLVDADDGPDIKVENSIGVYTDSYGYAVIPYSSPYRTNNIILNTASNPQVDITEPVKQVIPSRGAVTLATFSARTGIRVLLTLQHNGNNVPFGALAALAGENEKNYASIVGDNGQVYLTGVSAGDRVMVKWGEKATQQCTAQIAIPADELTNKTVAILAAECK</sequence>
<dbReference type="InterPro" id="IPR037224">
    <property type="entry name" value="PapC_N_sf"/>
</dbReference>
<accession>A0AAW7LSW7</accession>
<evidence type="ECO:0000256" key="8">
    <source>
        <dbReference type="ARBA" id="ARBA00023136"/>
    </source>
</evidence>
<comment type="subcellular location">
    <subcellularLocation>
        <location evidence="1 10">Cell outer membrane</location>
        <topology evidence="1 10">Multi-pass membrane protein</topology>
    </subcellularLocation>
</comment>
<reference evidence="14" key="2">
    <citation type="submission" date="2023-01" db="EMBL/GenBank/DDBJ databases">
        <authorList>
            <person name="Hamerlinck H."/>
            <person name="Aerssens A."/>
            <person name="Boelens J."/>
            <person name="Messiaen A.-S."/>
            <person name="Vandendriessche S."/>
            <person name="Velghe A."/>
            <person name="Verhasselt B."/>
            <person name="Leroux-Roels I."/>
        </authorList>
    </citation>
    <scope>NUCLEOTIDE SEQUENCE</scope>
    <source>
        <strain evidence="14">UZG-GERCF-220920-Env23</strain>
    </source>
</reference>
<dbReference type="Gene3D" id="3.10.20.410">
    <property type="match status" value="1"/>
</dbReference>
<dbReference type="AlphaFoldDB" id="A0AAW7LSW7"/>
<evidence type="ECO:0000313" key="15">
    <source>
        <dbReference type="Proteomes" id="UP001169985"/>
    </source>
</evidence>
<dbReference type="Proteomes" id="UP001169985">
    <property type="component" value="Unassembled WGS sequence"/>
</dbReference>
<evidence type="ECO:0000256" key="1">
    <source>
        <dbReference type="ARBA" id="ARBA00004571"/>
    </source>
</evidence>
<keyword evidence="7 11" id="KW-0732">Signal</keyword>
<dbReference type="GO" id="GO:0009279">
    <property type="term" value="C:cell outer membrane"/>
    <property type="evidence" value="ECO:0007669"/>
    <property type="project" value="UniProtKB-SubCell"/>
</dbReference>
<keyword evidence="4" id="KW-1134">Transmembrane beta strand</keyword>
<dbReference type="InterPro" id="IPR025885">
    <property type="entry name" value="PapC_N"/>
</dbReference>
<dbReference type="SUPFAM" id="SSF141729">
    <property type="entry name" value="FimD N-terminal domain-like"/>
    <property type="match status" value="1"/>
</dbReference>
<dbReference type="InterPro" id="IPR025949">
    <property type="entry name" value="PapC-like_C"/>
</dbReference>
<feature type="domain" description="PapC-like C-terminal" evidence="12">
    <location>
        <begin position="766"/>
        <end position="832"/>
    </location>
</feature>
<evidence type="ECO:0000259" key="13">
    <source>
        <dbReference type="Pfam" id="PF13954"/>
    </source>
</evidence>
<evidence type="ECO:0000256" key="10">
    <source>
        <dbReference type="RuleBase" id="RU003884"/>
    </source>
</evidence>
<feature type="chain" id="PRO_5043812633" evidence="11">
    <location>
        <begin position="40"/>
        <end position="849"/>
    </location>
</feature>
<evidence type="ECO:0000256" key="2">
    <source>
        <dbReference type="ARBA" id="ARBA00008064"/>
    </source>
</evidence>
<dbReference type="GO" id="GO:0015473">
    <property type="term" value="F:fimbrial usher porin activity"/>
    <property type="evidence" value="ECO:0007669"/>
    <property type="project" value="InterPro"/>
</dbReference>
<keyword evidence="9 10" id="KW-0998">Cell outer membrane</keyword>
<evidence type="ECO:0000259" key="12">
    <source>
        <dbReference type="Pfam" id="PF13953"/>
    </source>
</evidence>
<comment type="similarity">
    <text evidence="2 10">Belongs to the fimbrial export usher family.</text>
</comment>